<keyword evidence="4 6" id="KW-0862">Zinc</keyword>
<keyword evidence="11" id="KW-1185">Reference proteome</keyword>
<accession>A0ABV5YBJ7</accession>
<keyword evidence="8" id="KW-1133">Transmembrane helix</keyword>
<keyword evidence="3 6" id="KW-0378">Hydrolase</keyword>
<name>A0ABV5YBJ7_9ACTN</name>
<feature type="compositionally biased region" description="Basic and acidic residues" evidence="7">
    <location>
        <begin position="276"/>
        <end position="285"/>
    </location>
</feature>
<keyword evidence="1 6" id="KW-0645">Protease</keyword>
<dbReference type="EC" id="3.4.24.-" evidence="10"/>
<evidence type="ECO:0000256" key="5">
    <source>
        <dbReference type="ARBA" id="ARBA00023049"/>
    </source>
</evidence>
<evidence type="ECO:0000256" key="1">
    <source>
        <dbReference type="ARBA" id="ARBA00022670"/>
    </source>
</evidence>
<reference evidence="10 11" key="1">
    <citation type="submission" date="2024-09" db="EMBL/GenBank/DDBJ databases">
        <authorList>
            <person name="Sun Q."/>
            <person name="Mori K."/>
        </authorList>
    </citation>
    <scope>NUCLEOTIDE SEQUENCE [LARGE SCALE GENOMIC DNA]</scope>
    <source>
        <strain evidence="10 11">TBRC 0563</strain>
    </source>
</reference>
<keyword evidence="8" id="KW-0472">Membrane</keyword>
<dbReference type="GO" id="GO:0008237">
    <property type="term" value="F:metallopeptidase activity"/>
    <property type="evidence" value="ECO:0007669"/>
    <property type="project" value="UniProtKB-KW"/>
</dbReference>
<dbReference type="EMBL" id="JBHLZP010000047">
    <property type="protein sequence ID" value="MFB9832385.1"/>
    <property type="molecule type" value="Genomic_DNA"/>
</dbReference>
<evidence type="ECO:0000256" key="2">
    <source>
        <dbReference type="ARBA" id="ARBA00022723"/>
    </source>
</evidence>
<dbReference type="Gene3D" id="3.30.2010.10">
    <property type="entry name" value="Metalloproteases ('zincins'), catalytic domain"/>
    <property type="match status" value="1"/>
</dbReference>
<gene>
    <name evidence="10" type="ORF">ACFFNX_09320</name>
</gene>
<keyword evidence="2" id="KW-0479">Metal-binding</keyword>
<evidence type="ECO:0000256" key="7">
    <source>
        <dbReference type="SAM" id="MobiDB-lite"/>
    </source>
</evidence>
<evidence type="ECO:0000256" key="3">
    <source>
        <dbReference type="ARBA" id="ARBA00022801"/>
    </source>
</evidence>
<evidence type="ECO:0000256" key="6">
    <source>
        <dbReference type="RuleBase" id="RU003983"/>
    </source>
</evidence>
<comment type="cofactor">
    <cofactor evidence="6">
        <name>Zn(2+)</name>
        <dbReference type="ChEBI" id="CHEBI:29105"/>
    </cofactor>
    <text evidence="6">Binds 1 zinc ion per subunit.</text>
</comment>
<keyword evidence="8" id="KW-0812">Transmembrane</keyword>
<feature type="transmembrane region" description="Helical" evidence="8">
    <location>
        <begin position="32"/>
        <end position="56"/>
    </location>
</feature>
<sequence>MAALATIVVLLGGAAGPVPARSRRPLRLPGAAIAAWLGVLAGTLAALTGLVATALFGRPGLGHHVIEWLPHYLKHHEHPSGGTTSLVSVLPPAAAIAFTLVATRRCRRTVARRRRHREALGLVTGPSHDLPDVRLMSVVYCLPERERQIVMSGGALRRLNAAQLRAVLSHERTHLGRRHHLIPTLVDAAGTALAWLPSFRPARDHLPPLTEMVADDEAARRTGPDVVAALRKRALSPYPAGGLARPGRPVRTRAAPGPSRRRHDAAGSACPPAEPNGDRALDHRPGGGPCRLGRRDPALLPSEVRTEGSYTV</sequence>
<keyword evidence="5 6" id="KW-0482">Metalloprotease</keyword>
<dbReference type="Pfam" id="PF01435">
    <property type="entry name" value="Peptidase_M48"/>
    <property type="match status" value="1"/>
</dbReference>
<evidence type="ECO:0000256" key="8">
    <source>
        <dbReference type="SAM" id="Phobius"/>
    </source>
</evidence>
<proteinExistence type="inferred from homology"/>
<dbReference type="Proteomes" id="UP001589627">
    <property type="component" value="Unassembled WGS sequence"/>
</dbReference>
<protein>
    <submittedName>
        <fullName evidence="10">M48 family metalloprotease</fullName>
        <ecNumber evidence="10">3.4.24.-</ecNumber>
    </submittedName>
</protein>
<evidence type="ECO:0000256" key="4">
    <source>
        <dbReference type="ARBA" id="ARBA00022833"/>
    </source>
</evidence>
<evidence type="ECO:0000259" key="9">
    <source>
        <dbReference type="Pfam" id="PF01435"/>
    </source>
</evidence>
<evidence type="ECO:0000313" key="11">
    <source>
        <dbReference type="Proteomes" id="UP001589627"/>
    </source>
</evidence>
<dbReference type="CDD" id="cd07326">
    <property type="entry name" value="M56_BlaR1_MecR1_like"/>
    <property type="match status" value="1"/>
</dbReference>
<dbReference type="InterPro" id="IPR001915">
    <property type="entry name" value="Peptidase_M48"/>
</dbReference>
<evidence type="ECO:0000313" key="10">
    <source>
        <dbReference type="EMBL" id="MFB9832385.1"/>
    </source>
</evidence>
<feature type="domain" description="Peptidase M48" evidence="9">
    <location>
        <begin position="145"/>
        <end position="187"/>
    </location>
</feature>
<comment type="caution">
    <text evidence="10">The sequence shown here is derived from an EMBL/GenBank/DDBJ whole genome shotgun (WGS) entry which is preliminary data.</text>
</comment>
<comment type="similarity">
    <text evidence="6">Belongs to the peptidase M48 family.</text>
</comment>
<organism evidence="10 11">
    <name type="scientific">Actinoallomurus acaciae</name>
    <dbReference type="NCBI Taxonomy" id="502577"/>
    <lineage>
        <taxon>Bacteria</taxon>
        <taxon>Bacillati</taxon>
        <taxon>Actinomycetota</taxon>
        <taxon>Actinomycetes</taxon>
        <taxon>Streptosporangiales</taxon>
        <taxon>Thermomonosporaceae</taxon>
        <taxon>Actinoallomurus</taxon>
    </lineage>
</organism>
<feature type="region of interest" description="Disordered" evidence="7">
    <location>
        <begin position="237"/>
        <end position="312"/>
    </location>
</feature>